<gene>
    <name evidence="3" type="primary">rppH_1</name>
    <name evidence="3" type="ORF">NCTC12998_04693</name>
</gene>
<evidence type="ECO:0000313" key="3">
    <source>
        <dbReference type="EMBL" id="VFS75653.1"/>
    </source>
</evidence>
<keyword evidence="3" id="KW-0378">Hydrolase</keyword>
<dbReference type="InterPro" id="IPR015797">
    <property type="entry name" value="NUDIX_hydrolase-like_dom_sf"/>
</dbReference>
<organism evidence="3 4">
    <name type="scientific">Raoultella planticola</name>
    <name type="common">Klebsiella planticola</name>
    <dbReference type="NCBI Taxonomy" id="575"/>
    <lineage>
        <taxon>Bacteria</taxon>
        <taxon>Pseudomonadati</taxon>
        <taxon>Pseudomonadota</taxon>
        <taxon>Gammaproteobacteria</taxon>
        <taxon>Enterobacterales</taxon>
        <taxon>Enterobacteriaceae</taxon>
        <taxon>Klebsiella/Raoultella group</taxon>
        <taxon>Raoultella</taxon>
    </lineage>
</organism>
<protein>
    <submittedName>
        <fullName evidence="3">RNA pyrophosphohydrolase</fullName>
        <ecNumber evidence="3">3.6.1.-</ecNumber>
    </submittedName>
</protein>
<dbReference type="GO" id="GO:0016787">
    <property type="term" value="F:hydrolase activity"/>
    <property type="evidence" value="ECO:0007669"/>
    <property type="project" value="UniProtKB-KW"/>
</dbReference>
<sequence>MIDDDGYRPNVGIVICNRQGQVMWARRYGQHSWQFPQGALIQGNQPSRQCIGNCSKRLG</sequence>
<proteinExistence type="predicted"/>
<comment type="cofactor">
    <cofactor evidence="1">
        <name>Mg(2+)</name>
        <dbReference type="ChEBI" id="CHEBI:18420"/>
    </cofactor>
</comment>
<evidence type="ECO:0000259" key="2">
    <source>
        <dbReference type="Pfam" id="PF00293"/>
    </source>
</evidence>
<dbReference type="EMBL" id="CAADJE010000025">
    <property type="protein sequence ID" value="VFS75653.1"/>
    <property type="molecule type" value="Genomic_DNA"/>
</dbReference>
<evidence type="ECO:0000313" key="4">
    <source>
        <dbReference type="Proteomes" id="UP000345637"/>
    </source>
</evidence>
<name>A0A485BTA2_RAOPL</name>
<dbReference type="Proteomes" id="UP000345637">
    <property type="component" value="Unassembled WGS sequence"/>
</dbReference>
<dbReference type="Gene3D" id="3.90.79.10">
    <property type="entry name" value="Nucleoside Triphosphate Pyrophosphohydrolase"/>
    <property type="match status" value="1"/>
</dbReference>
<dbReference type="AlphaFoldDB" id="A0A485BTA2"/>
<evidence type="ECO:0000256" key="1">
    <source>
        <dbReference type="ARBA" id="ARBA00001946"/>
    </source>
</evidence>
<dbReference type="Pfam" id="PF00293">
    <property type="entry name" value="NUDIX"/>
    <property type="match status" value="1"/>
</dbReference>
<dbReference type="SUPFAM" id="SSF55811">
    <property type="entry name" value="Nudix"/>
    <property type="match status" value="1"/>
</dbReference>
<dbReference type="InterPro" id="IPR000086">
    <property type="entry name" value="NUDIX_hydrolase_dom"/>
</dbReference>
<dbReference type="EC" id="3.6.1.-" evidence="3"/>
<accession>A0A485BTA2</accession>
<feature type="domain" description="Nudix hydrolase" evidence="2">
    <location>
        <begin position="7"/>
        <end position="43"/>
    </location>
</feature>
<reference evidence="3 4" key="1">
    <citation type="submission" date="2019-03" db="EMBL/GenBank/DDBJ databases">
        <authorList>
            <consortium name="Pathogen Informatics"/>
        </authorList>
    </citation>
    <scope>NUCLEOTIDE SEQUENCE [LARGE SCALE GENOMIC DNA]</scope>
    <source>
        <strain evidence="3 4">NCTC12998</strain>
    </source>
</reference>